<accession>A0AAE4GDH7</accession>
<protein>
    <submittedName>
        <fullName evidence="2">Uncharacterized protein</fullName>
    </submittedName>
</protein>
<dbReference type="EMBL" id="JAVRAA010000017">
    <property type="protein sequence ID" value="MDT0340050.1"/>
    <property type="molecule type" value="Genomic_DNA"/>
</dbReference>
<dbReference type="AlphaFoldDB" id="A0AAE4GDH7"/>
<reference evidence="2" key="1">
    <citation type="submission" date="2023-02" db="EMBL/GenBank/DDBJ databases">
        <title>Description of Herbaspirillum huttiense subsp. nephrolepsisexaltata and Herbaspirillum huttiense subsp. lycopersicon.</title>
        <authorList>
            <person name="Poudel M."/>
            <person name="Sharma A."/>
            <person name="Goss E."/>
            <person name="Tapia J.H."/>
            <person name="Harmon C.M."/>
            <person name="Jones J.B."/>
        </authorList>
    </citation>
    <scope>NUCLEOTIDE SEQUENCE</scope>
    <source>
        <strain evidence="2">NC40101</strain>
    </source>
</reference>
<evidence type="ECO:0000256" key="1">
    <source>
        <dbReference type="SAM" id="MobiDB-lite"/>
    </source>
</evidence>
<comment type="caution">
    <text evidence="2">The sequence shown here is derived from an EMBL/GenBank/DDBJ whole genome shotgun (WGS) entry which is preliminary data.</text>
</comment>
<dbReference type="RefSeq" id="WP_310838788.1">
    <property type="nucleotide sequence ID" value="NZ_JAVLSM010000019.1"/>
</dbReference>
<organism evidence="2">
    <name type="scientific">Herbaspirillum huttiense subsp. nephrolepidis</name>
    <dbReference type="NCBI Taxonomy" id="3075126"/>
    <lineage>
        <taxon>Bacteria</taxon>
        <taxon>Pseudomonadati</taxon>
        <taxon>Pseudomonadota</taxon>
        <taxon>Betaproteobacteria</taxon>
        <taxon>Burkholderiales</taxon>
        <taxon>Oxalobacteraceae</taxon>
        <taxon>Herbaspirillum</taxon>
    </lineage>
</organism>
<name>A0AAE4GDH7_9BURK</name>
<proteinExistence type="predicted"/>
<feature type="region of interest" description="Disordered" evidence="1">
    <location>
        <begin position="48"/>
        <end position="69"/>
    </location>
</feature>
<evidence type="ECO:0000313" key="2">
    <source>
        <dbReference type="EMBL" id="MDT0340050.1"/>
    </source>
</evidence>
<gene>
    <name evidence="2" type="ORF">RJN63_24700</name>
</gene>
<sequence>MMLRSQIPVDDEGRNTQTPILFKTQQLDISPADTSCLKTYNKHMANNIAPEAPAASHSVANSRPGASTQ</sequence>
<feature type="compositionally biased region" description="Polar residues" evidence="1">
    <location>
        <begin position="58"/>
        <end position="69"/>
    </location>
</feature>